<feature type="compositionally biased region" description="Basic and acidic residues" evidence="8">
    <location>
        <begin position="1397"/>
        <end position="1447"/>
    </location>
</feature>
<dbReference type="STRING" id="10181.G5B6C2"/>
<dbReference type="GO" id="GO:0051011">
    <property type="term" value="F:microtubule minus-end binding"/>
    <property type="evidence" value="ECO:0007669"/>
    <property type="project" value="TreeGrafter"/>
</dbReference>
<evidence type="ECO:0000256" key="8">
    <source>
        <dbReference type="SAM" id="MobiDB-lite"/>
    </source>
</evidence>
<sequence>MVPSLPQDPAVSGCAGVWEARHWGAMGSCVRLADPCRGVEWSWLKCVALDNIPEDLRDPFYIDQYEQEHIKPPVIKLLLSSELYCRVCSLILKGDQAATLQGHQSVIQALSRKGIYVMESDDTPVTDADLGHAPVKMSAHMAMVDALMMAYTVEMISIEKVVASVKRFSTFSASKELPYDLEDAMVFWINKVNLKMREITEKEVKLKQQLLESPAHQKVRYRREHLSARQSPYFPLLEDLMRGGSDGAALLAVVHYYCPEQMRLDGRRPTTTGACPVASVLRPPPDLGVAGDPNPNEHQVTEAVQEKQHRGSPVPQRGQQVPHIFMEEALDLVLALFVTVSWTPLGRHWQGLCEGLAADWKLLFSHKQQGLDICLKEVPSMADSLYNIRLLREFASEHLNKCFYLTLEDMLYAPLVLKPNVMVFIAELFWWFENVKPDFVQPRDVQELKDAKAVLPQKSSRPPVQISNATKRSFLGSPAALSPADLPPASLPAEGGRRYHLLPEEAECLGKGTSAFSSSHPLLPLRQKQQKAAQAEETPDQRHRSNSLTRVDGQPRGAAVAWPEKKARPVSQPTPFAVHHATSCEVDPGSGDSISLARSISKDSLASNIVHLTPQNQPHPAAGKANGKSLLSNVSIEDEEEELVAIIRTDATAHRGDLEVARASPRAPSLLASARSPQRQLDLMESKPDSFFLEPLMPAVLRPAKEKQIITKEDECGEGRPRSSTARRASKGPQLLARKKATGSHGHGGRDLNRTFTPIPCLEFLAGVDPAEASLLWADAVGEVRGGPLAVSGFQPSPQGQAADGFFLHVGRADEDTEGRLCISSKSPSSQDSEPWTLLRQDSESDVVDIEDTEQDFIGGDHPVVITTYAGEEESAKLQEDMKVREHEDKDGASGRSSPCLSTASQLSSVSLASGSVKMTSFAERKLQRLNSYETKSSTSSSQKTTPDASESCPVPLTTWRQKREQSPGRHGKDPASLLASELVQLHMQLEEKRRAIEAQKQKMEALSARQRLKLGKAAFLHVVKKGRVDGAPQPLRPEHFVKEYSQHNGEHLDGSPPRTEHLSESRDTDADADGESLALAPPHRPRDVAILHDVDKSKMISAGLLEDGVGEGVDVTECELSIEKLNETISTLQQAILKISQQQEQLLMKSPTVPTPSSKSNSQDQKVKAAIHFVEPLSPPGMAGHRKLPRLGQGRNSRSGRPAELKVPKDRQLGSSRSKTPTPSVESLPHLRPFPPGHPPHLPSDPGMDGAADPGGHPEKGLFDSYRLHDESNQRTCVLPSPKDPNIIAEHIGLREVLGASMKEAGLSSASRELLPMKEIVPGEEPLRSKASLIEVDLAHLKAPDEDGELAGQDSAPELVSDGDQKPGVGFFFKDEQKAEDELAKKRAACRLKQQRKAEEARVRKQQLEAEVELKRDEARRKAEEDRIRKEEEKARRELIKQEYLRRKQQQILEEQGLSKPKSKPRKPRPKSVHREESCSDSGTKCSSTPDNLSGTHSGSSLSLASAATTEPESIHSGGTPSQRVESLEALPILSRNPSRSTDRDWETASAGSSLASVAEYTGPKLFKEPSSKSNKPIIHNAVSHCCLAGKELEKCDANHYIILFRDAGCQFRALYCYYPDTEEIYKLTGTGPKSITKKMIDKLYKYSSDRKQFNLIPAKTMSVSVDALTIHNHLWQPKRPAVPKKTQPLFVGHMVMVMILSSGWALVPSQHGVPTLGLPRERILSIPRASDTGVVFSWDELEKCDANHYIILFRDAGCQFRALYCYYPDTEEIYKLTGTGPKSITKKMIDKLYKYSSDRKQFNLIPAKTMSELEKCDANHYIILFRDAGCQFRALYCYYPDTEEIYKLTGTGPKSITKKMIDKLYKYSSDRKQFNLIPAKTMSVSVDALTIHNHLWQPKRPAVPKKTQPRQQPEQVRPPRARVFPSLPLKTLPHLEVSDGHLREPGLQGLRAGAILRLCCVELTVAPADSLRGCFPPERCEAPEGTGGSRVCGLP</sequence>
<feature type="region of interest" description="Disordered" evidence="8">
    <location>
        <begin position="526"/>
        <end position="573"/>
    </location>
</feature>
<evidence type="ECO:0000256" key="1">
    <source>
        <dbReference type="ARBA" id="ARBA00004245"/>
    </source>
</evidence>
<dbReference type="SUPFAM" id="SSF50346">
    <property type="entry name" value="PRC-barrel domain"/>
    <property type="match status" value="3"/>
</dbReference>
<feature type="region of interest" description="Disordered" evidence="8">
    <location>
        <begin position="1347"/>
        <end position="1371"/>
    </location>
</feature>
<dbReference type="Proteomes" id="UP000006813">
    <property type="component" value="Unassembled WGS sequence"/>
</dbReference>
<evidence type="ECO:0000256" key="6">
    <source>
        <dbReference type="PROSITE-ProRule" id="PRU00841"/>
    </source>
</evidence>
<feature type="compositionally biased region" description="Low complexity" evidence="8">
    <location>
        <begin position="1150"/>
        <end position="1163"/>
    </location>
</feature>
<keyword evidence="4 7" id="KW-0175">Coiled coil</keyword>
<proteinExistence type="inferred from homology"/>
<feature type="coiled-coil region" evidence="7">
    <location>
        <begin position="980"/>
        <end position="1010"/>
    </location>
</feature>
<dbReference type="InterPro" id="IPR032940">
    <property type="entry name" value="CAMSAP"/>
</dbReference>
<dbReference type="InterPro" id="IPR011033">
    <property type="entry name" value="PRC_barrel-like_sf"/>
</dbReference>
<comment type="subcellular location">
    <subcellularLocation>
        <location evidence="1">Cytoplasm</location>
        <location evidence="1">Cytoskeleton</location>
    </subcellularLocation>
</comment>
<feature type="region of interest" description="Disordered" evidence="8">
    <location>
        <begin position="931"/>
        <end position="975"/>
    </location>
</feature>
<dbReference type="InterPro" id="IPR014797">
    <property type="entry name" value="CKK_CAMSAP"/>
</dbReference>
<dbReference type="Pfam" id="PF25532">
    <property type="entry name" value="CH_CAMSAP2_N"/>
    <property type="match status" value="1"/>
</dbReference>
<dbReference type="SMART" id="SM01051">
    <property type="entry name" value="CAMSAP_CKK"/>
    <property type="match status" value="3"/>
</dbReference>
<feature type="compositionally biased region" description="Low complexity" evidence="8">
    <location>
        <begin position="1494"/>
        <end position="1511"/>
    </location>
</feature>
<feature type="compositionally biased region" description="Polar residues" evidence="8">
    <location>
        <begin position="1214"/>
        <end position="1226"/>
    </location>
</feature>
<dbReference type="PROSITE" id="PS51508">
    <property type="entry name" value="CKK"/>
    <property type="match status" value="2"/>
</dbReference>
<feature type="region of interest" description="Disordered" evidence="8">
    <location>
        <begin position="875"/>
        <end position="905"/>
    </location>
</feature>
<keyword evidence="5" id="KW-0206">Cytoskeleton</keyword>
<accession>G5B6C2</accession>
<feature type="region of interest" description="Disordered" evidence="8">
    <location>
        <begin position="1047"/>
        <end position="1082"/>
    </location>
</feature>
<feature type="region of interest" description="Disordered" evidence="8">
    <location>
        <begin position="711"/>
        <end position="753"/>
    </location>
</feature>
<dbReference type="PANTHER" id="PTHR21595">
    <property type="entry name" value="PATRONIN"/>
    <property type="match status" value="1"/>
</dbReference>
<dbReference type="FunCoup" id="G5B6C2">
    <property type="interactions" value="1325"/>
</dbReference>
<feature type="region of interest" description="Disordered" evidence="8">
    <location>
        <begin position="1175"/>
        <end position="1264"/>
    </location>
</feature>
<feature type="coiled-coil region" evidence="7">
    <location>
        <begin position="1116"/>
        <end position="1143"/>
    </location>
</feature>
<comment type="domain">
    <text evidence="6">The CKK domain binds microtubules.</text>
</comment>
<dbReference type="Pfam" id="PF11971">
    <property type="entry name" value="CAMSAP_CH"/>
    <property type="match status" value="2"/>
</dbReference>
<evidence type="ECO:0000313" key="10">
    <source>
        <dbReference type="EMBL" id="EHB04833.1"/>
    </source>
</evidence>
<feature type="domain" description="CKK" evidence="9">
    <location>
        <begin position="1771"/>
        <end position="1908"/>
    </location>
</feature>
<name>G5B6C2_HETGA</name>
<dbReference type="Gene3D" id="3.10.20.360">
    <property type="entry name" value="CKK domain"/>
    <property type="match status" value="3"/>
</dbReference>
<dbReference type="EMBL" id="JH168652">
    <property type="protein sequence ID" value="EHB04833.1"/>
    <property type="molecule type" value="Genomic_DNA"/>
</dbReference>
<evidence type="ECO:0000256" key="4">
    <source>
        <dbReference type="ARBA" id="ARBA00023054"/>
    </source>
</evidence>
<dbReference type="eggNOG" id="KOG3654">
    <property type="taxonomic scope" value="Eukaryota"/>
</dbReference>
<dbReference type="GO" id="GO:0031122">
    <property type="term" value="P:cytoplasmic microtubule organization"/>
    <property type="evidence" value="ECO:0007669"/>
    <property type="project" value="TreeGrafter"/>
</dbReference>
<feature type="compositionally biased region" description="Basic and acidic residues" evidence="8">
    <location>
        <begin position="711"/>
        <end position="721"/>
    </location>
</feature>
<dbReference type="InParanoid" id="G5B6C2"/>
<evidence type="ECO:0000259" key="9">
    <source>
        <dbReference type="PROSITE" id="PS51508"/>
    </source>
</evidence>
<protein>
    <submittedName>
        <fullName evidence="10">Calmodulin-regulated spectrin-associated protein 1</fullName>
    </submittedName>
</protein>
<dbReference type="InterPro" id="IPR031372">
    <property type="entry name" value="CAMSAP_CC1"/>
</dbReference>
<feature type="compositionally biased region" description="Basic residues" evidence="8">
    <location>
        <begin position="1462"/>
        <end position="1473"/>
    </location>
</feature>
<evidence type="ECO:0000256" key="2">
    <source>
        <dbReference type="ARBA" id="ARBA00022490"/>
    </source>
</evidence>
<feature type="compositionally biased region" description="Pro residues" evidence="8">
    <location>
        <begin position="1233"/>
        <end position="1244"/>
    </location>
</feature>
<comment type="similarity">
    <text evidence="6">Belongs to the CAMSAP1 family.</text>
</comment>
<dbReference type="GO" id="GO:0007026">
    <property type="term" value="P:negative regulation of microtubule depolymerization"/>
    <property type="evidence" value="ECO:0007669"/>
    <property type="project" value="TreeGrafter"/>
</dbReference>
<organism evidence="10 11">
    <name type="scientific">Heterocephalus glaber</name>
    <name type="common">Naked mole rat</name>
    <dbReference type="NCBI Taxonomy" id="10181"/>
    <lineage>
        <taxon>Eukaryota</taxon>
        <taxon>Metazoa</taxon>
        <taxon>Chordata</taxon>
        <taxon>Craniata</taxon>
        <taxon>Vertebrata</taxon>
        <taxon>Euteleostomi</taxon>
        <taxon>Mammalia</taxon>
        <taxon>Eutheria</taxon>
        <taxon>Euarchontoglires</taxon>
        <taxon>Glires</taxon>
        <taxon>Rodentia</taxon>
        <taxon>Hystricomorpha</taxon>
        <taxon>Bathyergidae</taxon>
        <taxon>Heterocephalus</taxon>
    </lineage>
</organism>
<dbReference type="GO" id="GO:0031175">
    <property type="term" value="P:neuron projection development"/>
    <property type="evidence" value="ECO:0007669"/>
    <property type="project" value="InterPro"/>
</dbReference>
<evidence type="ECO:0000256" key="7">
    <source>
        <dbReference type="SAM" id="Coils"/>
    </source>
</evidence>
<dbReference type="InterPro" id="IPR058042">
    <property type="entry name" value="CAMSAP_N"/>
</dbReference>
<feature type="region of interest" description="Disordered" evidence="8">
    <location>
        <begin position="1149"/>
        <end position="1168"/>
    </location>
</feature>
<feature type="domain" description="CKK" evidence="9">
    <location>
        <begin position="1540"/>
        <end position="1687"/>
    </location>
</feature>
<reference evidence="10 11" key="1">
    <citation type="journal article" date="2011" name="Nature">
        <title>Genome sequencing reveals insights into physiology and longevity of the naked mole rat.</title>
        <authorList>
            <person name="Kim E.B."/>
            <person name="Fang X."/>
            <person name="Fushan A.A."/>
            <person name="Huang Z."/>
            <person name="Lobanov A.V."/>
            <person name="Han L."/>
            <person name="Marino S.M."/>
            <person name="Sun X."/>
            <person name="Turanov A.A."/>
            <person name="Yang P."/>
            <person name="Yim S.H."/>
            <person name="Zhao X."/>
            <person name="Kasaikina M.V."/>
            <person name="Stoletzki N."/>
            <person name="Peng C."/>
            <person name="Polak P."/>
            <person name="Xiong Z."/>
            <person name="Kiezun A."/>
            <person name="Zhu Y."/>
            <person name="Chen Y."/>
            <person name="Kryukov G.V."/>
            <person name="Zhang Q."/>
            <person name="Peshkin L."/>
            <person name="Yang L."/>
            <person name="Bronson R.T."/>
            <person name="Buffenstein R."/>
            <person name="Wang B."/>
            <person name="Han C."/>
            <person name="Li Q."/>
            <person name="Chen L."/>
            <person name="Zhao W."/>
            <person name="Sunyaev S.R."/>
            <person name="Park T.J."/>
            <person name="Zhang G."/>
            <person name="Wang J."/>
            <person name="Gladyshev V.N."/>
        </authorList>
    </citation>
    <scope>NUCLEOTIDE SEQUENCE [LARGE SCALE GENOMIC DNA]</scope>
</reference>
<dbReference type="PANTHER" id="PTHR21595:SF3">
    <property type="entry name" value="CALMODULIN-REGULATED SPECTRIN-ASSOCIATED PROTEIN 1"/>
    <property type="match status" value="1"/>
</dbReference>
<feature type="compositionally biased region" description="Basic and acidic residues" evidence="8">
    <location>
        <begin position="875"/>
        <end position="893"/>
    </location>
</feature>
<feature type="compositionally biased region" description="Basic and acidic residues" evidence="8">
    <location>
        <begin position="1202"/>
        <end position="1213"/>
    </location>
</feature>
<feature type="compositionally biased region" description="Low complexity" evidence="8">
    <location>
        <begin position="1245"/>
        <end position="1256"/>
    </location>
</feature>
<evidence type="ECO:0000313" key="11">
    <source>
        <dbReference type="Proteomes" id="UP000006813"/>
    </source>
</evidence>
<dbReference type="InterPro" id="IPR038209">
    <property type="entry name" value="CKK_dom_sf"/>
</dbReference>
<evidence type="ECO:0000256" key="3">
    <source>
        <dbReference type="ARBA" id="ARBA00022701"/>
    </source>
</evidence>
<feature type="region of interest" description="Disordered" evidence="8">
    <location>
        <begin position="1531"/>
        <end position="1550"/>
    </location>
</feature>
<dbReference type="Pfam" id="PF08683">
    <property type="entry name" value="CAMSAP_CKK"/>
    <property type="match status" value="2"/>
</dbReference>
<feature type="compositionally biased region" description="Low complexity" evidence="8">
    <location>
        <begin position="935"/>
        <end position="946"/>
    </location>
</feature>
<keyword evidence="3 6" id="KW-0493">Microtubule</keyword>
<feature type="compositionally biased region" description="Polar residues" evidence="8">
    <location>
        <begin position="1481"/>
        <end position="1493"/>
    </location>
</feature>
<dbReference type="GO" id="GO:0036449">
    <property type="term" value="C:microtubule minus-end"/>
    <property type="evidence" value="ECO:0007669"/>
    <property type="project" value="TreeGrafter"/>
</dbReference>
<feature type="region of interest" description="Disordered" evidence="8">
    <location>
        <begin position="1392"/>
        <end position="1526"/>
    </location>
</feature>
<dbReference type="CDD" id="cd22265">
    <property type="entry name" value="UDM1_RNF168"/>
    <property type="match status" value="1"/>
</dbReference>
<keyword evidence="2" id="KW-0963">Cytoplasm</keyword>
<dbReference type="GO" id="GO:0005516">
    <property type="term" value="F:calmodulin binding"/>
    <property type="evidence" value="ECO:0007669"/>
    <property type="project" value="InterPro"/>
</dbReference>
<gene>
    <name evidence="10" type="ORF">GW7_16584</name>
</gene>
<feature type="compositionally biased region" description="Basic and acidic residues" evidence="8">
    <location>
        <begin position="1047"/>
        <end position="1070"/>
    </location>
</feature>
<dbReference type="Pfam" id="PF17095">
    <property type="entry name" value="CAMSAP_CC1"/>
    <property type="match status" value="1"/>
</dbReference>
<dbReference type="InterPro" id="IPR022613">
    <property type="entry name" value="CH_CAMSAP_2"/>
</dbReference>
<feature type="region of interest" description="Disordered" evidence="8">
    <location>
        <begin position="1901"/>
        <end position="1920"/>
    </location>
</feature>
<feature type="compositionally biased region" description="Basic and acidic residues" evidence="8">
    <location>
        <begin position="962"/>
        <end position="974"/>
    </location>
</feature>
<dbReference type="GO" id="GO:0030507">
    <property type="term" value="F:spectrin binding"/>
    <property type="evidence" value="ECO:0007669"/>
    <property type="project" value="InterPro"/>
</dbReference>
<evidence type="ECO:0000256" key="5">
    <source>
        <dbReference type="ARBA" id="ARBA00023212"/>
    </source>
</evidence>